<dbReference type="Proteomes" id="UP000547209">
    <property type="component" value="Unassembled WGS sequence"/>
</dbReference>
<evidence type="ECO:0000256" key="2">
    <source>
        <dbReference type="ARBA" id="ARBA00022723"/>
    </source>
</evidence>
<dbReference type="Pfam" id="PF07748">
    <property type="entry name" value="Glyco_hydro_38C"/>
    <property type="match status" value="1"/>
</dbReference>
<dbReference type="SUPFAM" id="SSF88688">
    <property type="entry name" value="Families 57/38 glycoside transferase middle domain"/>
    <property type="match status" value="1"/>
</dbReference>
<evidence type="ECO:0000313" key="6">
    <source>
        <dbReference type="EMBL" id="MBB6670859.1"/>
    </source>
</evidence>
<dbReference type="PANTHER" id="PTHR46017:SF2">
    <property type="entry name" value="MANNOSYLGLYCERATE HYDROLASE"/>
    <property type="match status" value="1"/>
</dbReference>
<dbReference type="Gene3D" id="1.20.1270.50">
    <property type="entry name" value="Glycoside hydrolase family 38, central domain"/>
    <property type="match status" value="1"/>
</dbReference>
<dbReference type="SUPFAM" id="SSF88713">
    <property type="entry name" value="Glycoside hydrolase/deacetylase"/>
    <property type="match status" value="1"/>
</dbReference>
<evidence type="ECO:0000256" key="4">
    <source>
        <dbReference type="ARBA" id="ARBA00023295"/>
    </source>
</evidence>
<accession>A0A7X0RNN2</accession>
<dbReference type="GO" id="GO:0004559">
    <property type="term" value="F:alpha-mannosidase activity"/>
    <property type="evidence" value="ECO:0007669"/>
    <property type="project" value="InterPro"/>
</dbReference>
<name>A0A7X0RNN2_9BACL</name>
<dbReference type="GO" id="GO:0030246">
    <property type="term" value="F:carbohydrate binding"/>
    <property type="evidence" value="ECO:0007669"/>
    <property type="project" value="InterPro"/>
</dbReference>
<evidence type="ECO:0000313" key="7">
    <source>
        <dbReference type="Proteomes" id="UP000547209"/>
    </source>
</evidence>
<organism evidence="6 7">
    <name type="scientific">Cohnella nanjingensis</name>
    <dbReference type="NCBI Taxonomy" id="1387779"/>
    <lineage>
        <taxon>Bacteria</taxon>
        <taxon>Bacillati</taxon>
        <taxon>Bacillota</taxon>
        <taxon>Bacilli</taxon>
        <taxon>Bacillales</taxon>
        <taxon>Paenibacillaceae</taxon>
        <taxon>Cohnella</taxon>
    </lineage>
</organism>
<dbReference type="EMBL" id="JACJVP010000011">
    <property type="protein sequence ID" value="MBB6670859.1"/>
    <property type="molecule type" value="Genomic_DNA"/>
</dbReference>
<dbReference type="InterPro" id="IPR011682">
    <property type="entry name" value="Glyco_hydro_38_C"/>
</dbReference>
<dbReference type="Gene3D" id="2.60.40.2210">
    <property type="match status" value="1"/>
</dbReference>
<dbReference type="Pfam" id="PF01074">
    <property type="entry name" value="Glyco_hydro_38N"/>
    <property type="match status" value="1"/>
</dbReference>
<gene>
    <name evidence="6" type="ORF">H7C19_09185</name>
</gene>
<dbReference type="InterPro" id="IPR015341">
    <property type="entry name" value="Glyco_hydro_38_cen"/>
</dbReference>
<feature type="domain" description="Glycoside hydrolase family 38 central" evidence="5">
    <location>
        <begin position="286"/>
        <end position="365"/>
    </location>
</feature>
<dbReference type="InterPro" id="IPR011013">
    <property type="entry name" value="Gal_mutarotase_sf_dom"/>
</dbReference>
<dbReference type="InterPro" id="IPR027291">
    <property type="entry name" value="Glyco_hydro_38_N_sf"/>
</dbReference>
<sequence>MTTSGKKTVHFISHTHWDREWYLTFEQFRYRLVNLIDNVLDLVEQDASFRYFHLDGQTIVLDDYLQIRPERKERLFHWIREGRILVGPWYEQNDLFLTSAESTTRNLIEGIGTARELGGEMKVGYLPDHFGLAGQMPQIFREVGLDVSVFGRGYDAAKHGSSFIRWTAPDGSEVTGILMAHWYNNAQRLPNDEDELKIVFPNIQGREERIHNVPHYLMMNGVDHLEAQEDLTAVLDKLRRLYGDEYEFVHGRLDSYARAAIENLKNNADQPFPVVEGELREQFDYSILSGTLSARVYLKQANQEGHELLEKLLEPVSVFAASLDLDKYDTDYMRYMWKLYMQNHPHDSICGCSQDAVHDQMMERYANLKQIGGELLQRKLDIIAKQVSESDFRRGDQKLLVLNPSQTANREVIATSVYFLLEDGVESFRIEDEDGESVPYRIIRRAPSKYYVLSPINLPGVIDVNRFDIEWAPQAGPLGYTTYRIIAGEAFEPAADADDAAAGPVMLENTHLRIELRSNGSFDITDKATGVVRAGLGAFEECGDRGDLYVFTQQGEPQRFDGPIEVVDVAKNELYEAVTYRFVWDVPAGLKDDLSGRTDEMATCGFKATLRLDRNSTQVKLTVDIDNKAKYHRIRLLFPTVNPASHVWAGAQYDVVRRPWDIGRDYQRSAFAYPYWKWVASLEGDSSGLSVYAKGTVEYEALGNGETLALTLLRGTETINVREIVRMENDIQPKGQCLGSYRFELAIRPFAGVNATTLYQEAERFTSGLLTKQWPVDDDRWDRGRAWVQDTGITTTFRRPDPNAGKPALPRTGVLLKVAGDAMLSALKWAQDGSGPIIRLYNVETEASDVRVTYAAGGALGSVLQTNLLEEPKQPVAAEGSAFATRLGAKKIATFKLN</sequence>
<dbReference type="InterPro" id="IPR011330">
    <property type="entry name" value="Glyco_hydro/deAcase_b/a-brl"/>
</dbReference>
<dbReference type="GO" id="GO:0046872">
    <property type="term" value="F:metal ion binding"/>
    <property type="evidence" value="ECO:0007669"/>
    <property type="project" value="UniProtKB-KW"/>
</dbReference>
<comment type="similarity">
    <text evidence="1">Belongs to the glycosyl hydrolase 38 family.</text>
</comment>
<dbReference type="InterPro" id="IPR028995">
    <property type="entry name" value="Glyco_hydro_57/38_cen_sf"/>
</dbReference>
<dbReference type="SMART" id="SM00872">
    <property type="entry name" value="Alpha-mann_mid"/>
    <property type="match status" value="1"/>
</dbReference>
<dbReference type="Pfam" id="PF17677">
    <property type="entry name" value="Glyco_hydro38C2"/>
    <property type="match status" value="1"/>
</dbReference>
<dbReference type="RefSeq" id="WP_185142335.1">
    <property type="nucleotide sequence ID" value="NZ_JACJVP010000011.1"/>
</dbReference>
<dbReference type="Pfam" id="PF09261">
    <property type="entry name" value="Alpha-mann_mid"/>
    <property type="match status" value="1"/>
</dbReference>
<dbReference type="Gene3D" id="2.60.40.2220">
    <property type="match status" value="1"/>
</dbReference>
<dbReference type="GO" id="GO:0006013">
    <property type="term" value="P:mannose metabolic process"/>
    <property type="evidence" value="ECO:0007669"/>
    <property type="project" value="InterPro"/>
</dbReference>
<dbReference type="Gene3D" id="3.20.110.10">
    <property type="entry name" value="Glycoside hydrolase 38, N terminal domain"/>
    <property type="match status" value="1"/>
</dbReference>
<dbReference type="GO" id="GO:0009313">
    <property type="term" value="P:oligosaccharide catabolic process"/>
    <property type="evidence" value="ECO:0007669"/>
    <property type="project" value="TreeGrafter"/>
</dbReference>
<dbReference type="InterPro" id="IPR041147">
    <property type="entry name" value="GH38_C"/>
</dbReference>
<proteinExistence type="inferred from homology"/>
<keyword evidence="3" id="KW-0378">Hydrolase</keyword>
<evidence type="ECO:0000256" key="3">
    <source>
        <dbReference type="ARBA" id="ARBA00022801"/>
    </source>
</evidence>
<evidence type="ECO:0000256" key="1">
    <source>
        <dbReference type="ARBA" id="ARBA00009792"/>
    </source>
</evidence>
<keyword evidence="2" id="KW-0479">Metal-binding</keyword>
<evidence type="ECO:0000259" key="5">
    <source>
        <dbReference type="SMART" id="SM00872"/>
    </source>
</evidence>
<protein>
    <recommendedName>
        <fullName evidence="5">Glycoside hydrolase family 38 central domain-containing protein</fullName>
    </recommendedName>
</protein>
<dbReference type="AlphaFoldDB" id="A0A7X0RNN2"/>
<comment type="caution">
    <text evidence="6">The sequence shown here is derived from an EMBL/GenBank/DDBJ whole genome shotgun (WGS) entry which is preliminary data.</text>
</comment>
<keyword evidence="4" id="KW-0326">Glycosidase</keyword>
<dbReference type="PANTHER" id="PTHR46017">
    <property type="entry name" value="ALPHA-MANNOSIDASE 2C1"/>
    <property type="match status" value="1"/>
</dbReference>
<dbReference type="SUPFAM" id="SSF74650">
    <property type="entry name" value="Galactose mutarotase-like"/>
    <property type="match status" value="1"/>
</dbReference>
<dbReference type="InterPro" id="IPR037094">
    <property type="entry name" value="Glyco_hydro_38_cen_sf"/>
</dbReference>
<dbReference type="InterPro" id="IPR000602">
    <property type="entry name" value="Glyco_hydro_38_N"/>
</dbReference>
<reference evidence="6 7" key="1">
    <citation type="submission" date="2020-08" db="EMBL/GenBank/DDBJ databases">
        <title>Cohnella phylogeny.</title>
        <authorList>
            <person name="Dunlap C."/>
        </authorList>
    </citation>
    <scope>NUCLEOTIDE SEQUENCE [LARGE SCALE GENOMIC DNA]</scope>
    <source>
        <strain evidence="6 7">DSM 28246</strain>
    </source>
</reference>
<keyword evidence="7" id="KW-1185">Reference proteome</keyword>
<dbReference type="Gene3D" id="2.70.98.30">
    <property type="entry name" value="Golgi alpha-mannosidase II, domain 4"/>
    <property type="match status" value="1"/>
</dbReference>